<dbReference type="RefSeq" id="WP_303540500.1">
    <property type="nucleotide sequence ID" value="NZ_JAUOTP010000002.1"/>
</dbReference>
<dbReference type="Proteomes" id="UP001169764">
    <property type="component" value="Unassembled WGS sequence"/>
</dbReference>
<proteinExistence type="predicted"/>
<feature type="chain" id="PRO_5046823925" evidence="1">
    <location>
        <begin position="20"/>
        <end position="136"/>
    </location>
</feature>
<organism evidence="2 3">
    <name type="scientific">Sphingomonas natans</name>
    <dbReference type="NCBI Taxonomy" id="3063330"/>
    <lineage>
        <taxon>Bacteria</taxon>
        <taxon>Pseudomonadati</taxon>
        <taxon>Pseudomonadota</taxon>
        <taxon>Alphaproteobacteria</taxon>
        <taxon>Sphingomonadales</taxon>
        <taxon>Sphingomonadaceae</taxon>
        <taxon>Sphingomonas</taxon>
    </lineage>
</organism>
<name>A0ABT8Y652_9SPHN</name>
<keyword evidence="1" id="KW-0732">Signal</keyword>
<evidence type="ECO:0000313" key="3">
    <source>
        <dbReference type="Proteomes" id="UP001169764"/>
    </source>
</evidence>
<dbReference type="EMBL" id="JAUOTP010000002">
    <property type="protein sequence ID" value="MDO6413795.1"/>
    <property type="molecule type" value="Genomic_DNA"/>
</dbReference>
<gene>
    <name evidence="2" type="ORF">Q4F19_05325</name>
</gene>
<evidence type="ECO:0000256" key="1">
    <source>
        <dbReference type="SAM" id="SignalP"/>
    </source>
</evidence>
<feature type="signal peptide" evidence="1">
    <location>
        <begin position="1"/>
        <end position="19"/>
    </location>
</feature>
<protein>
    <submittedName>
        <fullName evidence="2">Uncharacterized protein</fullName>
    </submittedName>
</protein>
<accession>A0ABT8Y652</accession>
<comment type="caution">
    <text evidence="2">The sequence shown here is derived from an EMBL/GenBank/DDBJ whole genome shotgun (WGS) entry which is preliminary data.</text>
</comment>
<sequence>MKKLPALLAAALLATPLAAQTPDAAMRTSRQMAALPEIQRYAAIRRAIQDNGLWCPRVAAAAFQQPIKNLAMWVARCDAITAPKKTLAGTMPKSSETYGVFIGPDGTVQAGQCSEITKVKWPACRPLPATPAPKKG</sequence>
<reference evidence="2" key="1">
    <citation type="submission" date="2023-07" db="EMBL/GenBank/DDBJ databases">
        <authorList>
            <person name="Kim M."/>
        </authorList>
    </citation>
    <scope>NUCLEOTIDE SEQUENCE</scope>
    <source>
        <strain evidence="2">BIUV-7</strain>
    </source>
</reference>
<evidence type="ECO:0000313" key="2">
    <source>
        <dbReference type="EMBL" id="MDO6413795.1"/>
    </source>
</evidence>
<keyword evidence="3" id="KW-1185">Reference proteome</keyword>